<dbReference type="EMBL" id="CAJOBF010003655">
    <property type="protein sequence ID" value="CAF4102334.1"/>
    <property type="molecule type" value="Genomic_DNA"/>
</dbReference>
<feature type="transmembrane region" description="Helical" evidence="1">
    <location>
        <begin position="21"/>
        <end position="49"/>
    </location>
</feature>
<accession>A0A819V5T2</accession>
<gene>
    <name evidence="3" type="ORF">UXM345_LOCUS22316</name>
</gene>
<comment type="caution">
    <text evidence="3">The sequence shown here is derived from an EMBL/GenBank/DDBJ whole genome shotgun (WGS) entry which is preliminary data.</text>
</comment>
<evidence type="ECO:0000313" key="4">
    <source>
        <dbReference type="Proteomes" id="UP000663842"/>
    </source>
</evidence>
<dbReference type="AlphaFoldDB" id="A0A819V5T2"/>
<dbReference type="InterPro" id="IPR008258">
    <property type="entry name" value="Transglycosylase_SLT_dom_1"/>
</dbReference>
<evidence type="ECO:0000313" key="3">
    <source>
        <dbReference type="EMBL" id="CAF4102334.1"/>
    </source>
</evidence>
<feature type="domain" description="Transglycosylase SLT" evidence="2">
    <location>
        <begin position="196"/>
        <end position="302"/>
    </location>
</feature>
<keyword evidence="1" id="KW-1133">Transmembrane helix</keyword>
<keyword evidence="1" id="KW-0472">Membrane</keyword>
<dbReference type="SUPFAM" id="SSF53955">
    <property type="entry name" value="Lysozyme-like"/>
    <property type="match status" value="1"/>
</dbReference>
<dbReference type="Proteomes" id="UP000663842">
    <property type="component" value="Unassembled WGS sequence"/>
</dbReference>
<dbReference type="InterPro" id="IPR023346">
    <property type="entry name" value="Lysozyme-like_dom_sf"/>
</dbReference>
<dbReference type="Gene3D" id="1.10.530.10">
    <property type="match status" value="1"/>
</dbReference>
<protein>
    <recommendedName>
        <fullName evidence="2">Transglycosylase SLT domain-containing protein</fullName>
    </recommendedName>
</protein>
<reference evidence="3" key="1">
    <citation type="submission" date="2021-02" db="EMBL/GenBank/DDBJ databases">
        <authorList>
            <person name="Nowell W R."/>
        </authorList>
    </citation>
    <scope>NUCLEOTIDE SEQUENCE</scope>
</reference>
<keyword evidence="1" id="KW-0812">Transmembrane</keyword>
<dbReference type="Pfam" id="PF01464">
    <property type="entry name" value="SLT"/>
    <property type="match status" value="1"/>
</dbReference>
<evidence type="ECO:0000259" key="2">
    <source>
        <dbReference type="Pfam" id="PF01464"/>
    </source>
</evidence>
<evidence type="ECO:0000256" key="1">
    <source>
        <dbReference type="SAM" id="Phobius"/>
    </source>
</evidence>
<proteinExistence type="predicted"/>
<sequence length="303" mass="34253">MINTMTQQNKTQGFFIKYKKWLIALGGLYLIPRILMITSIVGGSIYLYVNNDTNYHPFKSYIVSGFKAGHADGAKDEVSGQRPSTQFPESERGAKLAEMKLENIKLPLQLELDKRFITGLDFYADYVKQRIKRESFKSDSEYHKALEDEAWKAGYAFGYNEGINGFSYNSALICLCFVGNNALASNNRIQGKIKRLIEITEEQYGIPSGLLEAIAFVESGINSHAINVAGKPVIATNNNEALKVIADARDNGIRNIDVGVMQLNYRWHSNAFANIQEMLNPKRNIEYAAEFLIRLKKQHGTWY</sequence>
<organism evidence="3 4">
    <name type="scientific">Rotaria magnacalcarata</name>
    <dbReference type="NCBI Taxonomy" id="392030"/>
    <lineage>
        <taxon>Eukaryota</taxon>
        <taxon>Metazoa</taxon>
        <taxon>Spiralia</taxon>
        <taxon>Gnathifera</taxon>
        <taxon>Rotifera</taxon>
        <taxon>Eurotatoria</taxon>
        <taxon>Bdelloidea</taxon>
        <taxon>Philodinida</taxon>
        <taxon>Philodinidae</taxon>
        <taxon>Rotaria</taxon>
    </lineage>
</organism>
<name>A0A819V5T2_9BILA</name>